<evidence type="ECO:0000313" key="1">
    <source>
        <dbReference type="EMBL" id="CAI2372410.1"/>
    </source>
</evidence>
<dbReference type="EMBL" id="CAMPGE010013695">
    <property type="protein sequence ID" value="CAI2372410.1"/>
    <property type="molecule type" value="Genomic_DNA"/>
</dbReference>
<keyword evidence="2" id="KW-1185">Reference proteome</keyword>
<proteinExistence type="predicted"/>
<comment type="caution">
    <text evidence="1">The sequence shown here is derived from an EMBL/GenBank/DDBJ whole genome shotgun (WGS) entry which is preliminary data.</text>
</comment>
<gene>
    <name evidence="1" type="ORF">ECRASSUSDP1_LOCUS13740</name>
</gene>
<sequence>MEEEASEPNFEHHSPYELSELITNYFTVRSELLRPSRTRSLKKPSRMKFYYLSYDELSQIMKYLDLRALLTCRLVDRKCNISASYALRDNYHEFKNDTESSGQNLILRIPPSKTNFLRRLPNPNKFFKADGEFLPKKTSIHKLQLCNLLHCLAKGPIDEFELNTKILRRFMENKKLQGRSGITLSLNIPHKRIQQFFHNLKQWDIYWFKDINLEEDVYEEDNLVAPLVNCNLSRALFTMLCFFILDSGDIYKVGKHSIGINCKKGHESVNTQMYKYLEKYYIRQYLYSEVIINILEQRNFFNKQDRTKGRERYAIKLSFDKKFHNISWSNILAITFSFMNLKDTLKYRKISKVFNKAVQNNCKVLVNTSRDEELRLDVKRVPKAFREFYKNSI</sequence>
<reference evidence="1" key="1">
    <citation type="submission" date="2023-07" db="EMBL/GenBank/DDBJ databases">
        <authorList>
            <consortium name="AG Swart"/>
            <person name="Singh M."/>
            <person name="Singh A."/>
            <person name="Seah K."/>
            <person name="Emmerich C."/>
        </authorList>
    </citation>
    <scope>NUCLEOTIDE SEQUENCE</scope>
    <source>
        <strain evidence="1">DP1</strain>
    </source>
</reference>
<organism evidence="1 2">
    <name type="scientific">Euplotes crassus</name>
    <dbReference type="NCBI Taxonomy" id="5936"/>
    <lineage>
        <taxon>Eukaryota</taxon>
        <taxon>Sar</taxon>
        <taxon>Alveolata</taxon>
        <taxon>Ciliophora</taxon>
        <taxon>Intramacronucleata</taxon>
        <taxon>Spirotrichea</taxon>
        <taxon>Hypotrichia</taxon>
        <taxon>Euplotida</taxon>
        <taxon>Euplotidae</taxon>
        <taxon>Moneuplotes</taxon>
    </lineage>
</organism>
<accession>A0AAD1US53</accession>
<dbReference type="Proteomes" id="UP001295684">
    <property type="component" value="Unassembled WGS sequence"/>
</dbReference>
<evidence type="ECO:0000313" key="2">
    <source>
        <dbReference type="Proteomes" id="UP001295684"/>
    </source>
</evidence>
<dbReference type="AlphaFoldDB" id="A0AAD1US53"/>
<evidence type="ECO:0008006" key="3">
    <source>
        <dbReference type="Google" id="ProtNLM"/>
    </source>
</evidence>
<name>A0AAD1US53_EUPCR</name>
<protein>
    <recommendedName>
        <fullName evidence="3">F-box domain-containing protein</fullName>
    </recommendedName>
</protein>